<organism evidence="1 2">
    <name type="scientific">Tothia fuscella</name>
    <dbReference type="NCBI Taxonomy" id="1048955"/>
    <lineage>
        <taxon>Eukaryota</taxon>
        <taxon>Fungi</taxon>
        <taxon>Dikarya</taxon>
        <taxon>Ascomycota</taxon>
        <taxon>Pezizomycotina</taxon>
        <taxon>Dothideomycetes</taxon>
        <taxon>Pleosporomycetidae</taxon>
        <taxon>Venturiales</taxon>
        <taxon>Cylindrosympodiaceae</taxon>
        <taxon>Tothia</taxon>
    </lineage>
</organism>
<dbReference type="EMBL" id="MU007044">
    <property type="protein sequence ID" value="KAF2429810.1"/>
    <property type="molecule type" value="Genomic_DNA"/>
</dbReference>
<evidence type="ECO:0000313" key="2">
    <source>
        <dbReference type="Proteomes" id="UP000800235"/>
    </source>
</evidence>
<dbReference type="AlphaFoldDB" id="A0A9P4NQI6"/>
<dbReference type="Proteomes" id="UP000800235">
    <property type="component" value="Unassembled WGS sequence"/>
</dbReference>
<comment type="caution">
    <text evidence="1">The sequence shown here is derived from an EMBL/GenBank/DDBJ whole genome shotgun (WGS) entry which is preliminary data.</text>
</comment>
<sequence>MSSNMTAESLAEKRKWVEDTSKTCIKRIAAIELQLEEHARFEKQTRLVEQNRADAVALLKRERQSLTNSLATNQDFIDSIDALDPGDADCARKYEAIMGAFREKWMTEAQTIRDDDSRVAAAKDTAVPGFGAGLPKRRIIPLAANIVAEFLVESWQKVEDTNKRCREKLASIELRLEEHIRLEEPTLVYLD</sequence>
<name>A0A9P4NQI6_9PEZI</name>
<accession>A0A9P4NQI6</accession>
<proteinExistence type="predicted"/>
<keyword evidence="2" id="KW-1185">Reference proteome</keyword>
<protein>
    <submittedName>
        <fullName evidence="1">Uncharacterized protein</fullName>
    </submittedName>
</protein>
<evidence type="ECO:0000313" key="1">
    <source>
        <dbReference type="EMBL" id="KAF2429810.1"/>
    </source>
</evidence>
<gene>
    <name evidence="1" type="ORF">EJ08DRAFT_716959</name>
</gene>
<reference evidence="1" key="1">
    <citation type="journal article" date="2020" name="Stud. Mycol.">
        <title>101 Dothideomycetes genomes: a test case for predicting lifestyles and emergence of pathogens.</title>
        <authorList>
            <person name="Haridas S."/>
            <person name="Albert R."/>
            <person name="Binder M."/>
            <person name="Bloem J."/>
            <person name="Labutti K."/>
            <person name="Salamov A."/>
            <person name="Andreopoulos B."/>
            <person name="Baker S."/>
            <person name="Barry K."/>
            <person name="Bills G."/>
            <person name="Bluhm B."/>
            <person name="Cannon C."/>
            <person name="Castanera R."/>
            <person name="Culley D."/>
            <person name="Daum C."/>
            <person name="Ezra D."/>
            <person name="Gonzalez J."/>
            <person name="Henrissat B."/>
            <person name="Kuo A."/>
            <person name="Liang C."/>
            <person name="Lipzen A."/>
            <person name="Lutzoni F."/>
            <person name="Magnuson J."/>
            <person name="Mondo S."/>
            <person name="Nolan M."/>
            <person name="Ohm R."/>
            <person name="Pangilinan J."/>
            <person name="Park H.-J."/>
            <person name="Ramirez L."/>
            <person name="Alfaro M."/>
            <person name="Sun H."/>
            <person name="Tritt A."/>
            <person name="Yoshinaga Y."/>
            <person name="Zwiers L.-H."/>
            <person name="Turgeon B."/>
            <person name="Goodwin S."/>
            <person name="Spatafora J."/>
            <person name="Crous P."/>
            <person name="Grigoriev I."/>
        </authorList>
    </citation>
    <scope>NUCLEOTIDE SEQUENCE</scope>
    <source>
        <strain evidence="1">CBS 130266</strain>
    </source>
</reference>